<gene>
    <name evidence="3" type="ORF">UFOPK2032_00355</name>
</gene>
<name>A0A6J6IS25_9ZZZZ</name>
<dbReference type="InterPro" id="IPR014710">
    <property type="entry name" value="RmlC-like_jellyroll"/>
</dbReference>
<dbReference type="SMART" id="SM00530">
    <property type="entry name" value="HTH_XRE"/>
    <property type="match status" value="1"/>
</dbReference>
<evidence type="ECO:0000256" key="1">
    <source>
        <dbReference type="ARBA" id="ARBA00023125"/>
    </source>
</evidence>
<evidence type="ECO:0000259" key="2">
    <source>
        <dbReference type="PROSITE" id="PS50943"/>
    </source>
</evidence>
<dbReference type="SUPFAM" id="SSF47413">
    <property type="entry name" value="lambda repressor-like DNA-binding domains"/>
    <property type="match status" value="1"/>
</dbReference>
<dbReference type="CDD" id="cd00093">
    <property type="entry name" value="HTH_XRE"/>
    <property type="match status" value="1"/>
</dbReference>
<dbReference type="PANTHER" id="PTHR46797">
    <property type="entry name" value="HTH-TYPE TRANSCRIPTIONAL REGULATOR"/>
    <property type="match status" value="1"/>
</dbReference>
<dbReference type="AlphaFoldDB" id="A0A6J6IS25"/>
<dbReference type="InterPro" id="IPR013096">
    <property type="entry name" value="Cupin_2"/>
</dbReference>
<dbReference type="GO" id="GO:0005829">
    <property type="term" value="C:cytosol"/>
    <property type="evidence" value="ECO:0007669"/>
    <property type="project" value="TreeGrafter"/>
</dbReference>
<organism evidence="3">
    <name type="scientific">freshwater metagenome</name>
    <dbReference type="NCBI Taxonomy" id="449393"/>
    <lineage>
        <taxon>unclassified sequences</taxon>
        <taxon>metagenomes</taxon>
        <taxon>ecological metagenomes</taxon>
    </lineage>
</organism>
<dbReference type="Gene3D" id="2.60.120.10">
    <property type="entry name" value="Jelly Rolls"/>
    <property type="match status" value="1"/>
</dbReference>
<dbReference type="Pfam" id="PF01381">
    <property type="entry name" value="HTH_3"/>
    <property type="match status" value="1"/>
</dbReference>
<dbReference type="CDD" id="cd02209">
    <property type="entry name" value="cupin_XRE_C"/>
    <property type="match status" value="1"/>
</dbReference>
<dbReference type="InterPro" id="IPR010982">
    <property type="entry name" value="Lambda_DNA-bd_dom_sf"/>
</dbReference>
<dbReference type="GO" id="GO:0003700">
    <property type="term" value="F:DNA-binding transcription factor activity"/>
    <property type="evidence" value="ECO:0007669"/>
    <property type="project" value="TreeGrafter"/>
</dbReference>
<evidence type="ECO:0000313" key="3">
    <source>
        <dbReference type="EMBL" id="CAB4627441.1"/>
    </source>
</evidence>
<dbReference type="InterPro" id="IPR001387">
    <property type="entry name" value="Cro/C1-type_HTH"/>
</dbReference>
<keyword evidence="1" id="KW-0238">DNA-binding</keyword>
<dbReference type="PANTHER" id="PTHR46797:SF1">
    <property type="entry name" value="METHYLPHOSPHONATE SYNTHASE"/>
    <property type="match status" value="1"/>
</dbReference>
<proteinExistence type="predicted"/>
<protein>
    <submittedName>
        <fullName evidence="3">Unannotated protein</fullName>
    </submittedName>
</protein>
<dbReference type="InterPro" id="IPR011051">
    <property type="entry name" value="RmlC_Cupin_sf"/>
</dbReference>
<dbReference type="GO" id="GO:0003677">
    <property type="term" value="F:DNA binding"/>
    <property type="evidence" value="ECO:0007669"/>
    <property type="project" value="UniProtKB-KW"/>
</dbReference>
<sequence>MAIRRARKPSTEPTVQIGPRLRAGRLSRGLTLGQVAAAAGLTEGFVSKLERDQVSPSVASLVSVCHAIGLRVGDLFEPPVSNVIRAGEGSLINFGGDKVREYLLSPGDQSHIEVLQSVIEPGGSGGKELYALNCEIEFVLVIEGALEIQLGPEIISLAQGDSLTFKGSEPHTWRNPSKTDGSQVIWVMAPASI</sequence>
<dbReference type="Gene3D" id="1.10.260.40">
    <property type="entry name" value="lambda repressor-like DNA-binding domains"/>
    <property type="match status" value="1"/>
</dbReference>
<feature type="domain" description="HTH cro/C1-type" evidence="2">
    <location>
        <begin position="21"/>
        <end position="75"/>
    </location>
</feature>
<dbReference type="Pfam" id="PF07883">
    <property type="entry name" value="Cupin_2"/>
    <property type="match status" value="1"/>
</dbReference>
<reference evidence="3" key="1">
    <citation type="submission" date="2020-05" db="EMBL/GenBank/DDBJ databases">
        <authorList>
            <person name="Chiriac C."/>
            <person name="Salcher M."/>
            <person name="Ghai R."/>
            <person name="Kavagutti S V."/>
        </authorList>
    </citation>
    <scope>NUCLEOTIDE SEQUENCE</scope>
</reference>
<accession>A0A6J6IS25</accession>
<dbReference type="PROSITE" id="PS50943">
    <property type="entry name" value="HTH_CROC1"/>
    <property type="match status" value="1"/>
</dbReference>
<dbReference type="EMBL" id="CAEZVM010000007">
    <property type="protein sequence ID" value="CAB4627441.1"/>
    <property type="molecule type" value="Genomic_DNA"/>
</dbReference>
<dbReference type="SUPFAM" id="SSF51182">
    <property type="entry name" value="RmlC-like cupins"/>
    <property type="match status" value="1"/>
</dbReference>
<dbReference type="InterPro" id="IPR050807">
    <property type="entry name" value="TransReg_Diox_bact_type"/>
</dbReference>